<dbReference type="SMART" id="SM00360">
    <property type="entry name" value="RRM"/>
    <property type="match status" value="1"/>
</dbReference>
<dbReference type="SUPFAM" id="SSF54928">
    <property type="entry name" value="RNA-binding domain, RBD"/>
    <property type="match status" value="1"/>
</dbReference>
<sequence length="487" mass="55416">MIWRRLQVVVHQDRLRERDRDEDDEEEQPRGRSSRFQQERVISTRGGKPRQGIPDSLESVEIPTIGGHHHHHHRFPHHHQHQQQQQQQHGQNVGGQSNSSFQPRGGLRGRGGRFRHDRPRPYSTPRGGSRNPAEHHPRPRHQGPLLRFPPNVQPNNTSPTSNRGGGGPGGHSGHGGHTSPPGSLVPPPPIGGHPPAIIPANKPSQKIYVNKNFRPPPAPGPELTGYPPPIFDTSVPPPLISPAAHASGGYRERSRSPVYRSPPRYRSPPPRERDPVRFRERRDRSRTRSRSREREENWGSRDRQRDYHRDSSRLRDRFDSRAEHRYRDSRELGRSDYGPPRDKRETRQRSPLPSKEPTRPLGGVTKSTGQDVTSTGINGRRQKAAGDAGVAADQVVSKESKEDKQKRQVILTNVDDVLDERTIGTVFSKFEVERIRILRERKAAFVFLRNPRDAEVFCRRNPELLVGSHVLKVSYAVELAKKRHDGR</sequence>
<dbReference type="Proteomes" id="UP000192247">
    <property type="component" value="Unassembled WGS sequence"/>
</dbReference>
<feature type="compositionally biased region" description="Basic and acidic residues" evidence="2">
    <location>
        <begin position="290"/>
        <end position="311"/>
    </location>
</feature>
<feature type="compositionally biased region" description="Basic and acidic residues" evidence="2">
    <location>
        <begin position="269"/>
        <end position="283"/>
    </location>
</feature>
<evidence type="ECO:0000313" key="5">
    <source>
        <dbReference type="Proteomes" id="UP000192247"/>
    </source>
</evidence>
<evidence type="ECO:0000256" key="1">
    <source>
        <dbReference type="ARBA" id="ARBA00022884"/>
    </source>
</evidence>
<dbReference type="InterPro" id="IPR000504">
    <property type="entry name" value="RRM_dom"/>
</dbReference>
<feature type="region of interest" description="Disordered" evidence="2">
    <location>
        <begin position="11"/>
        <end position="311"/>
    </location>
</feature>
<evidence type="ECO:0000313" key="4">
    <source>
        <dbReference type="EMBL" id="OQR68708.1"/>
    </source>
</evidence>
<feature type="domain" description="RRM" evidence="3">
    <location>
        <begin position="408"/>
        <end position="474"/>
    </location>
</feature>
<dbReference type="OrthoDB" id="10623765at2759"/>
<feature type="compositionally biased region" description="Polar residues" evidence="2">
    <location>
        <begin position="365"/>
        <end position="377"/>
    </location>
</feature>
<feature type="compositionally biased region" description="Basic residues" evidence="2">
    <location>
        <begin position="67"/>
        <end position="81"/>
    </location>
</feature>
<feature type="compositionally biased region" description="Low complexity" evidence="2">
    <location>
        <begin position="82"/>
        <end position="96"/>
    </location>
</feature>
<dbReference type="InterPro" id="IPR035979">
    <property type="entry name" value="RBD_domain_sf"/>
</dbReference>
<protein>
    <recommendedName>
        <fullName evidence="3">RRM domain-containing protein</fullName>
    </recommendedName>
</protein>
<feature type="compositionally biased region" description="Gly residues" evidence="2">
    <location>
        <begin position="163"/>
        <end position="176"/>
    </location>
</feature>
<reference evidence="4 5" key="1">
    <citation type="journal article" date="2017" name="Gigascience">
        <title>Draft genome of the honey bee ectoparasitic mite, Tropilaelaps mercedesae, is shaped by the parasitic life history.</title>
        <authorList>
            <person name="Dong X."/>
            <person name="Armstrong S.D."/>
            <person name="Xia D."/>
            <person name="Makepeace B.L."/>
            <person name="Darby A.C."/>
            <person name="Kadowaki T."/>
        </authorList>
    </citation>
    <scope>NUCLEOTIDE SEQUENCE [LARGE SCALE GENOMIC DNA]</scope>
    <source>
        <strain evidence="4">Wuxi-XJTLU</strain>
    </source>
</reference>
<name>A0A1V9X5M7_9ACAR</name>
<dbReference type="EMBL" id="MNPL01023484">
    <property type="protein sequence ID" value="OQR68708.1"/>
    <property type="molecule type" value="Genomic_DNA"/>
</dbReference>
<organism evidence="4 5">
    <name type="scientific">Tropilaelaps mercedesae</name>
    <dbReference type="NCBI Taxonomy" id="418985"/>
    <lineage>
        <taxon>Eukaryota</taxon>
        <taxon>Metazoa</taxon>
        <taxon>Ecdysozoa</taxon>
        <taxon>Arthropoda</taxon>
        <taxon>Chelicerata</taxon>
        <taxon>Arachnida</taxon>
        <taxon>Acari</taxon>
        <taxon>Parasitiformes</taxon>
        <taxon>Mesostigmata</taxon>
        <taxon>Gamasina</taxon>
        <taxon>Dermanyssoidea</taxon>
        <taxon>Laelapidae</taxon>
        <taxon>Tropilaelaps</taxon>
    </lineage>
</organism>
<dbReference type="GO" id="GO:0003723">
    <property type="term" value="F:RNA binding"/>
    <property type="evidence" value="ECO:0007669"/>
    <property type="project" value="UniProtKB-KW"/>
</dbReference>
<evidence type="ECO:0000256" key="2">
    <source>
        <dbReference type="SAM" id="MobiDB-lite"/>
    </source>
</evidence>
<dbReference type="InParanoid" id="A0A1V9X5M7"/>
<dbReference type="Gene3D" id="3.30.70.330">
    <property type="match status" value="1"/>
</dbReference>
<dbReference type="InterPro" id="IPR012677">
    <property type="entry name" value="Nucleotide-bd_a/b_plait_sf"/>
</dbReference>
<keyword evidence="1" id="KW-0694">RNA-binding</keyword>
<evidence type="ECO:0000259" key="3">
    <source>
        <dbReference type="SMART" id="SM00360"/>
    </source>
</evidence>
<accession>A0A1V9X5M7</accession>
<dbReference type="CDD" id="cd00590">
    <property type="entry name" value="RRM_SF"/>
    <property type="match status" value="1"/>
</dbReference>
<feature type="compositionally biased region" description="Basic and acidic residues" evidence="2">
    <location>
        <begin position="325"/>
        <end position="348"/>
    </location>
</feature>
<proteinExistence type="predicted"/>
<feature type="compositionally biased region" description="Pro residues" evidence="2">
    <location>
        <begin position="214"/>
        <end position="240"/>
    </location>
</feature>
<dbReference type="AlphaFoldDB" id="A0A1V9X5M7"/>
<gene>
    <name evidence="4" type="ORF">BIW11_12733</name>
</gene>
<keyword evidence="5" id="KW-1185">Reference proteome</keyword>
<feature type="compositionally biased region" description="Pro residues" evidence="2">
    <location>
        <begin position="183"/>
        <end position="192"/>
    </location>
</feature>
<comment type="caution">
    <text evidence="4">The sequence shown here is derived from an EMBL/GenBank/DDBJ whole genome shotgun (WGS) entry which is preliminary data.</text>
</comment>
<feature type="region of interest" description="Disordered" evidence="2">
    <location>
        <begin position="325"/>
        <end position="389"/>
    </location>
</feature>